<keyword evidence="3" id="KW-0238">DNA-binding</keyword>
<gene>
    <name evidence="8" type="ORF">SeLEV6574_g04220</name>
    <name evidence="9" type="ORF">SeMB42_g02787</name>
</gene>
<dbReference type="PANTHER" id="PTHR31190">
    <property type="entry name" value="DNA-BINDING DOMAIN"/>
    <property type="match status" value="1"/>
</dbReference>
<accession>A0A507D0F6</accession>
<dbReference type="SUPFAM" id="SSF54171">
    <property type="entry name" value="DNA-binding domain"/>
    <property type="match status" value="1"/>
</dbReference>
<evidence type="ECO:0000256" key="6">
    <source>
        <dbReference type="SAM" id="MobiDB-lite"/>
    </source>
</evidence>
<dbReference type="GO" id="GO:0003677">
    <property type="term" value="F:DNA binding"/>
    <property type="evidence" value="ECO:0007669"/>
    <property type="project" value="UniProtKB-KW"/>
</dbReference>
<evidence type="ECO:0000259" key="7">
    <source>
        <dbReference type="PROSITE" id="PS51032"/>
    </source>
</evidence>
<dbReference type="Proteomes" id="UP000317494">
    <property type="component" value="Unassembled WGS sequence"/>
</dbReference>
<evidence type="ECO:0000313" key="9">
    <source>
        <dbReference type="EMBL" id="TPX48999.1"/>
    </source>
</evidence>
<dbReference type="InterPro" id="IPR044808">
    <property type="entry name" value="ERF_plant"/>
</dbReference>
<dbReference type="InterPro" id="IPR036955">
    <property type="entry name" value="AP2/ERF_dom_sf"/>
</dbReference>
<protein>
    <recommendedName>
        <fullName evidence="7">AP2/ERF domain-containing protein</fullName>
    </recommendedName>
</protein>
<dbReference type="EMBL" id="QEAM01000163">
    <property type="protein sequence ID" value="TPX44902.1"/>
    <property type="molecule type" value="Genomic_DNA"/>
</dbReference>
<evidence type="ECO:0000256" key="1">
    <source>
        <dbReference type="ARBA" id="ARBA00004123"/>
    </source>
</evidence>
<dbReference type="AlphaFoldDB" id="A0A507D0F6"/>
<dbReference type="STRING" id="286115.A0A507D0F6"/>
<name>A0A507D0F6_9FUNG</name>
<evidence type="ECO:0000256" key="3">
    <source>
        <dbReference type="ARBA" id="ARBA00023125"/>
    </source>
</evidence>
<feature type="domain" description="AP2/ERF" evidence="7">
    <location>
        <begin position="141"/>
        <end position="195"/>
    </location>
</feature>
<dbReference type="EMBL" id="QEAN01000090">
    <property type="protein sequence ID" value="TPX48999.1"/>
    <property type="molecule type" value="Genomic_DNA"/>
</dbReference>
<reference evidence="10 11" key="1">
    <citation type="journal article" date="2019" name="Sci. Rep.">
        <title>Comparative genomics of chytrid fungi reveal insights into the obligate biotrophic and pathogenic lifestyle of Synchytrium endobioticum.</title>
        <authorList>
            <person name="van de Vossenberg B.T.L.H."/>
            <person name="Warris S."/>
            <person name="Nguyen H.D.T."/>
            <person name="van Gent-Pelzer M.P.E."/>
            <person name="Joly D.L."/>
            <person name="van de Geest H.C."/>
            <person name="Bonants P.J.M."/>
            <person name="Smith D.S."/>
            <person name="Levesque C.A."/>
            <person name="van der Lee T.A.J."/>
        </authorList>
    </citation>
    <scope>NUCLEOTIDE SEQUENCE [LARGE SCALE GENOMIC DNA]</scope>
    <source>
        <strain evidence="8 11">LEV6574</strain>
        <strain evidence="9 10">MB42</strain>
    </source>
</reference>
<dbReference type="PROSITE" id="PS51032">
    <property type="entry name" value="AP2_ERF"/>
    <property type="match status" value="1"/>
</dbReference>
<dbReference type="VEuPathDB" id="FungiDB:SeMB42_g02787"/>
<dbReference type="OrthoDB" id="2020802at2759"/>
<dbReference type="CDD" id="cd00018">
    <property type="entry name" value="AP2"/>
    <property type="match status" value="1"/>
</dbReference>
<dbReference type="SMART" id="SM00380">
    <property type="entry name" value="AP2"/>
    <property type="match status" value="1"/>
</dbReference>
<keyword evidence="10" id="KW-1185">Reference proteome</keyword>
<proteinExistence type="predicted"/>
<dbReference type="GO" id="GO:0005634">
    <property type="term" value="C:nucleus"/>
    <property type="evidence" value="ECO:0007669"/>
    <property type="project" value="UniProtKB-SubCell"/>
</dbReference>
<dbReference type="Gene3D" id="3.30.730.10">
    <property type="entry name" value="AP2/ERF domain"/>
    <property type="match status" value="1"/>
</dbReference>
<evidence type="ECO:0000256" key="2">
    <source>
        <dbReference type="ARBA" id="ARBA00023015"/>
    </source>
</evidence>
<evidence type="ECO:0000256" key="4">
    <source>
        <dbReference type="ARBA" id="ARBA00023163"/>
    </source>
</evidence>
<comment type="caution">
    <text evidence="8">The sequence shown here is derived from an EMBL/GenBank/DDBJ whole genome shotgun (WGS) entry which is preliminary data.</text>
</comment>
<dbReference type="PANTHER" id="PTHR31190:SF473">
    <property type="entry name" value="OS05G0437100 PROTEIN"/>
    <property type="match status" value="1"/>
</dbReference>
<dbReference type="InterPro" id="IPR001471">
    <property type="entry name" value="AP2/ERF_dom"/>
</dbReference>
<keyword evidence="4" id="KW-0804">Transcription</keyword>
<feature type="region of interest" description="Disordered" evidence="6">
    <location>
        <begin position="92"/>
        <end position="142"/>
    </location>
</feature>
<sequence>MSSPVLSYDILQHEEEIIRAFVHSVWRNKYVTSRQGLRTFNAPAVQYRASDGLNGARTLVKRKYEDVDAQHVSTLSSLATCAASMDASGYFPSKPDEMSSDSSLDSVDGGSDGLDENFELPRKRRTKEDKVRKPLSQKTSKYRGVSLRNGKWVARITENGSQKYLGYYSTEREAGLSYNQAALRIHGEAAILNEIVTE</sequence>
<feature type="compositionally biased region" description="Low complexity" evidence="6">
    <location>
        <begin position="100"/>
        <end position="109"/>
    </location>
</feature>
<dbReference type="GO" id="GO:0003700">
    <property type="term" value="F:DNA-binding transcription factor activity"/>
    <property type="evidence" value="ECO:0007669"/>
    <property type="project" value="InterPro"/>
</dbReference>
<dbReference type="InterPro" id="IPR016177">
    <property type="entry name" value="DNA-bd_dom_sf"/>
</dbReference>
<dbReference type="Proteomes" id="UP000320475">
    <property type="component" value="Unassembled WGS sequence"/>
</dbReference>
<evidence type="ECO:0000313" key="8">
    <source>
        <dbReference type="EMBL" id="TPX44902.1"/>
    </source>
</evidence>
<keyword evidence="2" id="KW-0805">Transcription regulation</keyword>
<evidence type="ECO:0000313" key="11">
    <source>
        <dbReference type="Proteomes" id="UP000320475"/>
    </source>
</evidence>
<organism evidence="8 11">
    <name type="scientific">Synchytrium endobioticum</name>
    <dbReference type="NCBI Taxonomy" id="286115"/>
    <lineage>
        <taxon>Eukaryota</taxon>
        <taxon>Fungi</taxon>
        <taxon>Fungi incertae sedis</taxon>
        <taxon>Chytridiomycota</taxon>
        <taxon>Chytridiomycota incertae sedis</taxon>
        <taxon>Chytridiomycetes</taxon>
        <taxon>Synchytriales</taxon>
        <taxon>Synchytriaceae</taxon>
        <taxon>Synchytrium</taxon>
    </lineage>
</organism>
<comment type="subcellular location">
    <subcellularLocation>
        <location evidence="1">Nucleus</location>
    </subcellularLocation>
</comment>
<keyword evidence="5" id="KW-0539">Nucleus</keyword>
<evidence type="ECO:0000256" key="5">
    <source>
        <dbReference type="ARBA" id="ARBA00023242"/>
    </source>
</evidence>
<evidence type="ECO:0000313" key="10">
    <source>
        <dbReference type="Proteomes" id="UP000317494"/>
    </source>
</evidence>